<dbReference type="PANTHER" id="PTHR34676">
    <property type="entry name" value="DUF4219 DOMAIN-CONTAINING PROTEIN-RELATED"/>
    <property type="match status" value="1"/>
</dbReference>
<evidence type="ECO:0000313" key="3">
    <source>
        <dbReference type="EMBL" id="KAK1364991.1"/>
    </source>
</evidence>
<gene>
    <name evidence="3" type="ORF">POM88_040552</name>
</gene>
<keyword evidence="4" id="KW-1185">Reference proteome</keyword>
<dbReference type="PANTHER" id="PTHR34676:SF27">
    <property type="entry name" value="ASPARTYL-TRNA SYNTHETASE"/>
    <property type="match status" value="1"/>
</dbReference>
<sequence length="441" mass="51322">MVKKDAGVKIPVLDKDNYFHWKVKMHLHLMSMDERYVDCIEKGPHVPMKFASRVGVPDDAPDVEIPKPVSEWTIEDLAEIHKDKRTMNILFNGLEQEMFDNVINCTTSKEVWDTIRTLCEGTEQVRENKMQLLIQQYEHFHFKAGETLNDTFSRALPKEWKPMTVSLRNTQEYKDYTLERLYGTLKTYELEMEQDEEIEKVQKKGGSIALIASVNQLEDDTEEAAKPQLVELVVEVMLARVKFKRNSEARPPRRDFQPNKSNWIEKSKSKCFNCGMLGHFAGDCRKPKIEKSNRKFEPVDYKKKYFELLKQKEKAFMSQEYDWAGNGEDSDDDVEYVNLALMANNHEQEASSSSNQVTITNLFELSKEECDSAVNEMSTVLYNLRVTLKSLTKENSRIKETNLLLSDRNAMLEAQLIEFEKMRCVSRDAKKELENVYGIFL</sequence>
<evidence type="ECO:0000259" key="2">
    <source>
        <dbReference type="PROSITE" id="PS50158"/>
    </source>
</evidence>
<dbReference type="GO" id="GO:0008270">
    <property type="term" value="F:zinc ion binding"/>
    <property type="evidence" value="ECO:0007669"/>
    <property type="project" value="UniProtKB-KW"/>
</dbReference>
<dbReference type="Pfam" id="PF14223">
    <property type="entry name" value="Retrotran_gag_2"/>
    <property type="match status" value="1"/>
</dbReference>
<dbReference type="PROSITE" id="PS50158">
    <property type="entry name" value="ZF_CCHC"/>
    <property type="match status" value="1"/>
</dbReference>
<keyword evidence="1" id="KW-0479">Metal-binding</keyword>
<accession>A0AAD8HEB2</accession>
<dbReference type="GO" id="GO:0003676">
    <property type="term" value="F:nucleic acid binding"/>
    <property type="evidence" value="ECO:0007669"/>
    <property type="project" value="InterPro"/>
</dbReference>
<feature type="domain" description="CCHC-type" evidence="2">
    <location>
        <begin position="270"/>
        <end position="286"/>
    </location>
</feature>
<name>A0AAD8HEB2_9APIA</name>
<dbReference type="SMART" id="SM00343">
    <property type="entry name" value="ZnF_C2HC"/>
    <property type="match status" value="1"/>
</dbReference>
<dbReference type="Pfam" id="PF00098">
    <property type="entry name" value="zf-CCHC"/>
    <property type="match status" value="1"/>
</dbReference>
<keyword evidence="1" id="KW-0862">Zinc</keyword>
<reference evidence="3" key="1">
    <citation type="submission" date="2023-02" db="EMBL/GenBank/DDBJ databases">
        <title>Genome of toxic invasive species Heracleum sosnowskyi carries increased number of genes despite the absence of recent whole-genome duplications.</title>
        <authorList>
            <person name="Schelkunov M."/>
            <person name="Shtratnikova V."/>
            <person name="Makarenko M."/>
            <person name="Klepikova A."/>
            <person name="Omelchenko D."/>
            <person name="Novikova G."/>
            <person name="Obukhova E."/>
            <person name="Bogdanov V."/>
            <person name="Penin A."/>
            <person name="Logacheva M."/>
        </authorList>
    </citation>
    <scope>NUCLEOTIDE SEQUENCE</scope>
    <source>
        <strain evidence="3">Hsosn_3</strain>
        <tissue evidence="3">Leaf</tissue>
    </source>
</reference>
<dbReference type="InterPro" id="IPR036875">
    <property type="entry name" value="Znf_CCHC_sf"/>
</dbReference>
<reference evidence="3" key="2">
    <citation type="submission" date="2023-05" db="EMBL/GenBank/DDBJ databases">
        <authorList>
            <person name="Schelkunov M.I."/>
        </authorList>
    </citation>
    <scope>NUCLEOTIDE SEQUENCE</scope>
    <source>
        <strain evidence="3">Hsosn_3</strain>
        <tissue evidence="3">Leaf</tissue>
    </source>
</reference>
<protein>
    <recommendedName>
        <fullName evidence="2">CCHC-type domain-containing protein</fullName>
    </recommendedName>
</protein>
<evidence type="ECO:0000256" key="1">
    <source>
        <dbReference type="PROSITE-ProRule" id="PRU00047"/>
    </source>
</evidence>
<evidence type="ECO:0000313" key="4">
    <source>
        <dbReference type="Proteomes" id="UP001237642"/>
    </source>
</evidence>
<dbReference type="Proteomes" id="UP001237642">
    <property type="component" value="Unassembled WGS sequence"/>
</dbReference>
<dbReference type="InterPro" id="IPR001878">
    <property type="entry name" value="Znf_CCHC"/>
</dbReference>
<dbReference type="AlphaFoldDB" id="A0AAD8HEB2"/>
<proteinExistence type="predicted"/>
<keyword evidence="1" id="KW-0863">Zinc-finger</keyword>
<dbReference type="EMBL" id="JAUIZM010000009">
    <property type="protein sequence ID" value="KAK1364991.1"/>
    <property type="molecule type" value="Genomic_DNA"/>
</dbReference>
<organism evidence="3 4">
    <name type="scientific">Heracleum sosnowskyi</name>
    <dbReference type="NCBI Taxonomy" id="360622"/>
    <lineage>
        <taxon>Eukaryota</taxon>
        <taxon>Viridiplantae</taxon>
        <taxon>Streptophyta</taxon>
        <taxon>Embryophyta</taxon>
        <taxon>Tracheophyta</taxon>
        <taxon>Spermatophyta</taxon>
        <taxon>Magnoliopsida</taxon>
        <taxon>eudicotyledons</taxon>
        <taxon>Gunneridae</taxon>
        <taxon>Pentapetalae</taxon>
        <taxon>asterids</taxon>
        <taxon>campanulids</taxon>
        <taxon>Apiales</taxon>
        <taxon>Apiaceae</taxon>
        <taxon>Apioideae</taxon>
        <taxon>apioid superclade</taxon>
        <taxon>Tordylieae</taxon>
        <taxon>Tordyliinae</taxon>
        <taxon>Heracleum</taxon>
    </lineage>
</organism>
<dbReference type="SUPFAM" id="SSF57756">
    <property type="entry name" value="Retrovirus zinc finger-like domains"/>
    <property type="match status" value="1"/>
</dbReference>
<dbReference type="Gene3D" id="4.10.60.10">
    <property type="entry name" value="Zinc finger, CCHC-type"/>
    <property type="match status" value="1"/>
</dbReference>
<comment type="caution">
    <text evidence="3">The sequence shown here is derived from an EMBL/GenBank/DDBJ whole genome shotgun (WGS) entry which is preliminary data.</text>
</comment>